<protein>
    <submittedName>
        <fullName evidence="2">Uncharacterized protein</fullName>
    </submittedName>
</protein>
<evidence type="ECO:0000313" key="3">
    <source>
        <dbReference type="Proteomes" id="UP000244523"/>
    </source>
</evidence>
<dbReference type="AlphaFoldDB" id="A0A2T6KE16"/>
<keyword evidence="1" id="KW-0472">Membrane</keyword>
<keyword evidence="3" id="KW-1185">Reference proteome</keyword>
<proteinExistence type="predicted"/>
<reference evidence="2 3" key="1">
    <citation type="submission" date="2018-04" db="EMBL/GenBank/DDBJ databases">
        <title>Genomic Encyclopedia of Archaeal and Bacterial Type Strains, Phase II (KMG-II): from individual species to whole genera.</title>
        <authorList>
            <person name="Goeker M."/>
        </authorList>
    </citation>
    <scope>NUCLEOTIDE SEQUENCE [LARGE SCALE GENOMIC DNA]</scope>
    <source>
        <strain evidence="2 3">DSM 29955</strain>
    </source>
</reference>
<dbReference type="Proteomes" id="UP000244523">
    <property type="component" value="Unassembled WGS sequence"/>
</dbReference>
<accession>A0A2T6KE16</accession>
<feature type="transmembrane region" description="Helical" evidence="1">
    <location>
        <begin position="12"/>
        <end position="29"/>
    </location>
</feature>
<keyword evidence="1" id="KW-1133">Transmembrane helix</keyword>
<comment type="caution">
    <text evidence="2">The sequence shown here is derived from an EMBL/GenBank/DDBJ whole genome shotgun (WGS) entry which is preliminary data.</text>
</comment>
<name>A0A2T6KE16_9RHOB</name>
<evidence type="ECO:0000313" key="2">
    <source>
        <dbReference type="EMBL" id="PUB13237.1"/>
    </source>
</evidence>
<dbReference type="EMBL" id="QBUD01000008">
    <property type="protein sequence ID" value="PUB13237.1"/>
    <property type="molecule type" value="Genomic_DNA"/>
</dbReference>
<evidence type="ECO:0000256" key="1">
    <source>
        <dbReference type="SAM" id="Phobius"/>
    </source>
</evidence>
<organism evidence="2 3">
    <name type="scientific">Yoonia sediminilitoris</name>
    <dbReference type="NCBI Taxonomy" id="1286148"/>
    <lineage>
        <taxon>Bacteria</taxon>
        <taxon>Pseudomonadati</taxon>
        <taxon>Pseudomonadota</taxon>
        <taxon>Alphaproteobacteria</taxon>
        <taxon>Rhodobacterales</taxon>
        <taxon>Paracoccaceae</taxon>
        <taxon>Yoonia</taxon>
    </lineage>
</organism>
<gene>
    <name evidence="2" type="ORF">C8N45_108158</name>
</gene>
<keyword evidence="1" id="KW-0812">Transmembrane</keyword>
<sequence>MAMERVSQMRAIAIILIAAALGYFGYYYTVEGRSPSAAIGELTGETARAEAEAQRAAV</sequence>